<organism evidence="1">
    <name type="scientific">Pararge aegeria</name>
    <name type="common">speckled wood butterfly</name>
    <dbReference type="NCBI Taxonomy" id="116150"/>
    <lineage>
        <taxon>Eukaryota</taxon>
        <taxon>Metazoa</taxon>
        <taxon>Ecdysozoa</taxon>
        <taxon>Arthropoda</taxon>
        <taxon>Hexapoda</taxon>
        <taxon>Insecta</taxon>
        <taxon>Pterygota</taxon>
        <taxon>Neoptera</taxon>
        <taxon>Endopterygota</taxon>
        <taxon>Lepidoptera</taxon>
        <taxon>Glossata</taxon>
        <taxon>Ditrysia</taxon>
        <taxon>Papilionoidea</taxon>
        <taxon>Nymphalidae</taxon>
        <taxon>Satyrinae</taxon>
        <taxon>Satyrini</taxon>
        <taxon>Parargina</taxon>
        <taxon>Pararge</taxon>
    </lineage>
</organism>
<name>S4PL20_9NEOP</name>
<reference evidence="1" key="1">
    <citation type="journal article" date="2013" name="BMC Genomics">
        <title>Unscrambling butterfly oogenesis.</title>
        <authorList>
            <person name="Carter J.M."/>
            <person name="Baker S.C."/>
            <person name="Pink R."/>
            <person name="Carter D.R."/>
            <person name="Collins A."/>
            <person name="Tomlin J."/>
            <person name="Gibbs M."/>
            <person name="Breuker C.J."/>
        </authorList>
    </citation>
    <scope>NUCLEOTIDE SEQUENCE</scope>
    <source>
        <tissue evidence="1">Ovary</tissue>
    </source>
</reference>
<feature type="non-terminal residue" evidence="1">
    <location>
        <position position="1"/>
    </location>
</feature>
<sequence length="72" mass="8403">WNFNRAVLLRLTLNSVKQDDYRNFAKGVFNISKAEQRPIKLQQCNVDGNRASVKRALLGLHMCRSIFKQVWP</sequence>
<dbReference type="EMBL" id="GAIX01001972">
    <property type="protein sequence ID" value="JAA90588.1"/>
    <property type="molecule type" value="Transcribed_RNA"/>
</dbReference>
<accession>S4PL20</accession>
<dbReference type="AlphaFoldDB" id="S4PL20"/>
<reference evidence="1" key="2">
    <citation type="submission" date="2013-05" db="EMBL/GenBank/DDBJ databases">
        <authorList>
            <person name="Carter J.-M."/>
            <person name="Baker S.C."/>
            <person name="Pink R."/>
            <person name="Carter D.R.F."/>
            <person name="Collins A."/>
            <person name="Tomlin J."/>
            <person name="Gibbs M."/>
            <person name="Breuker C.J."/>
        </authorList>
    </citation>
    <scope>NUCLEOTIDE SEQUENCE</scope>
    <source>
        <tissue evidence="1">Ovary</tissue>
    </source>
</reference>
<proteinExistence type="predicted"/>
<protein>
    <submittedName>
        <fullName evidence="1">Uncharacterized protein</fullName>
    </submittedName>
</protein>
<evidence type="ECO:0000313" key="1">
    <source>
        <dbReference type="EMBL" id="JAA90588.1"/>
    </source>
</evidence>